<feature type="compositionally biased region" description="Low complexity" evidence="1">
    <location>
        <begin position="88"/>
        <end position="114"/>
    </location>
</feature>
<evidence type="ECO:0000313" key="2">
    <source>
        <dbReference type="EMBL" id="KAK4438430.1"/>
    </source>
</evidence>
<feature type="region of interest" description="Disordered" evidence="1">
    <location>
        <begin position="77"/>
        <end position="166"/>
    </location>
</feature>
<accession>A0AAE1YXH0</accession>
<evidence type="ECO:0000313" key="3">
    <source>
        <dbReference type="Proteomes" id="UP001293254"/>
    </source>
</evidence>
<dbReference type="EMBL" id="JACGWO010000001">
    <property type="protein sequence ID" value="KAK4438430.1"/>
    <property type="molecule type" value="Genomic_DNA"/>
</dbReference>
<organism evidence="2 3">
    <name type="scientific">Sesamum alatum</name>
    <dbReference type="NCBI Taxonomy" id="300844"/>
    <lineage>
        <taxon>Eukaryota</taxon>
        <taxon>Viridiplantae</taxon>
        <taxon>Streptophyta</taxon>
        <taxon>Embryophyta</taxon>
        <taxon>Tracheophyta</taxon>
        <taxon>Spermatophyta</taxon>
        <taxon>Magnoliopsida</taxon>
        <taxon>eudicotyledons</taxon>
        <taxon>Gunneridae</taxon>
        <taxon>Pentapetalae</taxon>
        <taxon>asterids</taxon>
        <taxon>lamiids</taxon>
        <taxon>Lamiales</taxon>
        <taxon>Pedaliaceae</taxon>
        <taxon>Sesamum</taxon>
    </lineage>
</organism>
<reference evidence="2" key="2">
    <citation type="journal article" date="2024" name="Plant">
        <title>Genomic evolution and insights into agronomic trait innovations of Sesamum species.</title>
        <authorList>
            <person name="Miao H."/>
            <person name="Wang L."/>
            <person name="Qu L."/>
            <person name="Liu H."/>
            <person name="Sun Y."/>
            <person name="Le M."/>
            <person name="Wang Q."/>
            <person name="Wei S."/>
            <person name="Zheng Y."/>
            <person name="Lin W."/>
            <person name="Duan Y."/>
            <person name="Cao H."/>
            <person name="Xiong S."/>
            <person name="Wang X."/>
            <person name="Wei L."/>
            <person name="Li C."/>
            <person name="Ma Q."/>
            <person name="Ju M."/>
            <person name="Zhao R."/>
            <person name="Li G."/>
            <person name="Mu C."/>
            <person name="Tian Q."/>
            <person name="Mei H."/>
            <person name="Zhang T."/>
            <person name="Gao T."/>
            <person name="Zhang H."/>
        </authorList>
    </citation>
    <scope>NUCLEOTIDE SEQUENCE</scope>
    <source>
        <strain evidence="2">3651</strain>
    </source>
</reference>
<reference evidence="2" key="1">
    <citation type="submission" date="2020-06" db="EMBL/GenBank/DDBJ databases">
        <authorList>
            <person name="Li T."/>
            <person name="Hu X."/>
            <person name="Zhang T."/>
            <person name="Song X."/>
            <person name="Zhang H."/>
            <person name="Dai N."/>
            <person name="Sheng W."/>
            <person name="Hou X."/>
            <person name="Wei L."/>
        </authorList>
    </citation>
    <scope>NUCLEOTIDE SEQUENCE</scope>
    <source>
        <strain evidence="2">3651</strain>
        <tissue evidence="2">Leaf</tissue>
    </source>
</reference>
<gene>
    <name evidence="2" type="ORF">Salat_0177300</name>
</gene>
<dbReference type="AlphaFoldDB" id="A0AAE1YXH0"/>
<proteinExistence type="predicted"/>
<name>A0AAE1YXH0_9LAMI</name>
<comment type="caution">
    <text evidence="2">The sequence shown here is derived from an EMBL/GenBank/DDBJ whole genome shotgun (WGS) entry which is preliminary data.</text>
</comment>
<sequence length="217" mass="23057">MLMRTYGSNFAYCLTLDRTAKMKLLMRIVFDLSMAAPQEGWVLRPPPRPVEAVGGAPNHEDVPVVVLDEAGAAELALHGPNNEPVPNAPQAEPAPDAPQAEPAPDAPQAEPAPDVHNNEPAPDAMHAAQAPDAPLAEPPYHGPQGFVAHDTSQAEPVPDDAGPPKQVLYLSDSSSESSSMWRALHEYYGSDSDADSVFSPTKCATVEEGKVFTSFPC</sequence>
<protein>
    <submittedName>
        <fullName evidence="2">Uncharacterized protein</fullName>
    </submittedName>
</protein>
<evidence type="ECO:0000256" key="1">
    <source>
        <dbReference type="SAM" id="MobiDB-lite"/>
    </source>
</evidence>
<dbReference type="Proteomes" id="UP001293254">
    <property type="component" value="Unassembled WGS sequence"/>
</dbReference>
<keyword evidence="3" id="KW-1185">Reference proteome</keyword>